<feature type="region of interest" description="Disordered" evidence="1">
    <location>
        <begin position="36"/>
        <end position="56"/>
    </location>
</feature>
<dbReference type="Pfam" id="PF23195">
    <property type="entry name" value="UBQLN1"/>
    <property type="match status" value="1"/>
</dbReference>
<dbReference type="WBParaSite" id="GPLIN_000574600">
    <property type="protein sequence ID" value="GPLIN_000574600"/>
    <property type="gene ID" value="GPLIN_000574600"/>
</dbReference>
<keyword evidence="2" id="KW-1185">Reference proteome</keyword>
<accession>A0A183BYQ6</accession>
<evidence type="ECO:0000313" key="2">
    <source>
        <dbReference type="Proteomes" id="UP000050741"/>
    </source>
</evidence>
<evidence type="ECO:0000256" key="1">
    <source>
        <dbReference type="SAM" id="MobiDB-lite"/>
    </source>
</evidence>
<reference evidence="2" key="2">
    <citation type="submission" date="2014-05" db="EMBL/GenBank/DDBJ databases">
        <title>The genome and life-stage specific transcriptomes of Globodera pallida elucidate key aspects of plant parasitism by a cyst nematode.</title>
        <authorList>
            <person name="Cotton J.A."/>
            <person name="Lilley C.J."/>
            <person name="Jones L.M."/>
            <person name="Kikuchi T."/>
            <person name="Reid A.J."/>
            <person name="Thorpe P."/>
            <person name="Tsai I.J."/>
            <person name="Beasley H."/>
            <person name="Blok V."/>
            <person name="Cock P.J.A."/>
            <person name="Van den Akker S.E."/>
            <person name="Holroyd N."/>
            <person name="Hunt M."/>
            <person name="Mantelin S."/>
            <person name="Naghra H."/>
            <person name="Pain A."/>
            <person name="Palomares-Rius J.E."/>
            <person name="Zarowiecki M."/>
            <person name="Berriman M."/>
            <person name="Jones J.T."/>
            <person name="Urwin P.E."/>
        </authorList>
    </citation>
    <scope>NUCLEOTIDE SEQUENCE [LARGE SCALE GENOMIC DNA]</scope>
    <source>
        <strain evidence="2">Lindley</strain>
    </source>
</reference>
<reference evidence="3" key="3">
    <citation type="submission" date="2016-06" db="UniProtKB">
        <authorList>
            <consortium name="WormBaseParasite"/>
        </authorList>
    </citation>
    <scope>IDENTIFICATION</scope>
</reference>
<reference evidence="2" key="1">
    <citation type="submission" date="2013-12" db="EMBL/GenBank/DDBJ databases">
        <authorList>
            <person name="Aslett M."/>
        </authorList>
    </citation>
    <scope>NUCLEOTIDE SEQUENCE [LARGE SCALE GENOMIC DNA]</scope>
    <source>
        <strain evidence="2">Lindley</strain>
    </source>
</reference>
<protein>
    <submittedName>
        <fullName evidence="3">Uncharacterized protein</fullName>
    </submittedName>
</protein>
<feature type="compositionally biased region" description="Polar residues" evidence="1">
    <location>
        <begin position="70"/>
        <end position="84"/>
    </location>
</feature>
<feature type="region of interest" description="Disordered" evidence="1">
    <location>
        <begin position="65"/>
        <end position="84"/>
    </location>
</feature>
<organism evidence="2 3">
    <name type="scientific">Globodera pallida</name>
    <name type="common">Potato cyst nematode worm</name>
    <name type="synonym">Heterodera pallida</name>
    <dbReference type="NCBI Taxonomy" id="36090"/>
    <lineage>
        <taxon>Eukaryota</taxon>
        <taxon>Metazoa</taxon>
        <taxon>Ecdysozoa</taxon>
        <taxon>Nematoda</taxon>
        <taxon>Chromadorea</taxon>
        <taxon>Rhabditida</taxon>
        <taxon>Tylenchina</taxon>
        <taxon>Tylenchomorpha</taxon>
        <taxon>Tylenchoidea</taxon>
        <taxon>Heteroderidae</taxon>
        <taxon>Heteroderinae</taxon>
        <taxon>Globodera</taxon>
    </lineage>
</organism>
<evidence type="ECO:0000313" key="3">
    <source>
        <dbReference type="WBParaSite" id="GPLIN_000574600"/>
    </source>
</evidence>
<dbReference type="AlphaFoldDB" id="A0A183BYQ6"/>
<sequence>MRTHDQAIRNMQGLPGGEAALQRLYEQVQEPLMNTVLGQPGVGNATNPPGRNATGDARELKTLPHLLQLSYGSSTKTSNKSNPI</sequence>
<proteinExistence type="predicted"/>
<name>A0A183BYQ6_GLOPA</name>
<dbReference type="Proteomes" id="UP000050741">
    <property type="component" value="Unassembled WGS sequence"/>
</dbReference>